<evidence type="ECO:0000259" key="23">
    <source>
        <dbReference type="PROSITE" id="PS50970"/>
    </source>
</evidence>
<dbReference type="SUPFAM" id="SSF82282">
    <property type="entry name" value="Homocysteine S-methyltransferase"/>
    <property type="match status" value="1"/>
</dbReference>
<evidence type="ECO:0000256" key="5">
    <source>
        <dbReference type="ARBA" id="ARBA00010398"/>
    </source>
</evidence>
<evidence type="ECO:0000256" key="9">
    <source>
        <dbReference type="ARBA" id="ARBA00022605"/>
    </source>
</evidence>
<evidence type="ECO:0000256" key="13">
    <source>
        <dbReference type="ARBA" id="ARBA00022723"/>
    </source>
</evidence>
<dbReference type="SMART" id="SM01018">
    <property type="entry name" value="B12-binding_2"/>
    <property type="match status" value="1"/>
</dbReference>
<dbReference type="PROSITE" id="PS50972">
    <property type="entry name" value="PTERIN_BINDING"/>
    <property type="match status" value="1"/>
</dbReference>
<dbReference type="SUPFAM" id="SSF47644">
    <property type="entry name" value="Methionine synthase domain"/>
    <property type="match status" value="1"/>
</dbReference>
<keyword evidence="11 21" id="KW-0808">Transferase</keyword>
<name>A0ABX5NTX9_9HYPH</name>
<comment type="similarity">
    <text evidence="5">Belongs to the vitamin-B12 dependent methionine synthase family.</text>
</comment>
<evidence type="ECO:0000256" key="6">
    <source>
        <dbReference type="ARBA" id="ARBA00012032"/>
    </source>
</evidence>
<reference evidence="28 29" key="1">
    <citation type="submission" date="2018-06" db="EMBL/GenBank/DDBJ databases">
        <title>Rhizobium wuzhouense sp. nov., isolated from roots of Oryza officinalis.</title>
        <authorList>
            <person name="Yuan T."/>
        </authorList>
    </citation>
    <scope>NUCLEOTIDE SEQUENCE [LARGE SCALE GENOMIC DNA]</scope>
    <source>
        <strain evidence="28 29">W44</strain>
    </source>
</reference>
<dbReference type="PROSITE" id="PS51337">
    <property type="entry name" value="B12_BINDING_NTER"/>
    <property type="match status" value="1"/>
</dbReference>
<keyword evidence="8 21" id="KW-0489">Methyltransferase</keyword>
<evidence type="ECO:0000256" key="16">
    <source>
        <dbReference type="ARBA" id="ARBA00023167"/>
    </source>
</evidence>
<dbReference type="Pfam" id="PF02965">
    <property type="entry name" value="Met_synt_B12"/>
    <property type="match status" value="1"/>
</dbReference>
<dbReference type="CDD" id="cd02069">
    <property type="entry name" value="methionine_synthase_B12_BD"/>
    <property type="match status" value="1"/>
</dbReference>
<evidence type="ECO:0000256" key="8">
    <source>
        <dbReference type="ARBA" id="ARBA00022603"/>
    </source>
</evidence>
<dbReference type="Pfam" id="PF02574">
    <property type="entry name" value="S-methyl_trans"/>
    <property type="match status" value="1"/>
</dbReference>
<evidence type="ECO:0000256" key="4">
    <source>
        <dbReference type="ARBA" id="ARBA00005178"/>
    </source>
</evidence>
<evidence type="ECO:0000256" key="12">
    <source>
        <dbReference type="ARBA" id="ARBA00022691"/>
    </source>
</evidence>
<comment type="catalytic activity">
    <reaction evidence="1 21">
        <text>(6S)-5-methyl-5,6,7,8-tetrahydrofolate + L-homocysteine = (6S)-5,6,7,8-tetrahydrofolate + L-methionine</text>
        <dbReference type="Rhea" id="RHEA:11172"/>
        <dbReference type="ChEBI" id="CHEBI:18608"/>
        <dbReference type="ChEBI" id="CHEBI:57453"/>
        <dbReference type="ChEBI" id="CHEBI:57844"/>
        <dbReference type="ChEBI" id="CHEBI:58199"/>
        <dbReference type="EC" id="2.1.1.13"/>
    </reaction>
</comment>
<dbReference type="InterPro" id="IPR050554">
    <property type="entry name" value="Met_Synthase/Corrinoid"/>
</dbReference>
<dbReference type="Gene3D" id="3.20.20.20">
    <property type="entry name" value="Dihydropteroate synthase-like"/>
    <property type="match status" value="1"/>
</dbReference>
<keyword evidence="12 21" id="KW-0949">S-adenosyl-L-methionine</keyword>
<evidence type="ECO:0000259" key="25">
    <source>
        <dbReference type="PROSITE" id="PS50974"/>
    </source>
</evidence>
<dbReference type="InterPro" id="IPR036594">
    <property type="entry name" value="Meth_synthase_dom"/>
</dbReference>
<dbReference type="PROSITE" id="PS50970">
    <property type="entry name" value="HCY"/>
    <property type="match status" value="1"/>
</dbReference>
<dbReference type="EC" id="2.1.1.13" evidence="6 20"/>
<comment type="cofactor">
    <cofactor evidence="3 21">
        <name>methylcob(III)alamin</name>
        <dbReference type="ChEBI" id="CHEBI:28115"/>
    </cofactor>
</comment>
<evidence type="ECO:0000256" key="10">
    <source>
        <dbReference type="ARBA" id="ARBA00022628"/>
    </source>
</evidence>
<comment type="caution">
    <text evidence="28">The sequence shown here is derived from an EMBL/GenBank/DDBJ whole genome shotgun (WGS) entry which is preliminary data.</text>
</comment>
<dbReference type="Gene3D" id="3.20.20.330">
    <property type="entry name" value="Homocysteine-binding-like domain"/>
    <property type="match status" value="1"/>
</dbReference>
<evidence type="ECO:0000256" key="22">
    <source>
        <dbReference type="PROSITE-ProRule" id="PRU00333"/>
    </source>
</evidence>
<feature type="binding site" evidence="22">
    <location>
        <position position="324"/>
    </location>
    <ligand>
        <name>Zn(2+)</name>
        <dbReference type="ChEBI" id="CHEBI:29105"/>
    </ligand>
</feature>
<dbReference type="InterPro" id="IPR000489">
    <property type="entry name" value="Pterin-binding_dom"/>
</dbReference>
<evidence type="ECO:0000256" key="11">
    <source>
        <dbReference type="ARBA" id="ARBA00022679"/>
    </source>
</evidence>
<keyword evidence="14" id="KW-0677">Repeat</keyword>
<dbReference type="Gene3D" id="3.10.196.10">
    <property type="entry name" value="Vitamin B12-dependent methionine synthase, activation domain"/>
    <property type="match status" value="1"/>
</dbReference>
<evidence type="ECO:0000313" key="28">
    <source>
        <dbReference type="EMBL" id="PYB75443.1"/>
    </source>
</evidence>
<evidence type="ECO:0000256" key="7">
    <source>
        <dbReference type="ARBA" id="ARBA00013998"/>
    </source>
</evidence>
<dbReference type="Pfam" id="PF00809">
    <property type="entry name" value="Pterin_bind"/>
    <property type="match status" value="1"/>
</dbReference>
<evidence type="ECO:0000259" key="27">
    <source>
        <dbReference type="PROSITE" id="PS51337"/>
    </source>
</evidence>
<feature type="domain" description="B12-binding N-terminal" evidence="27">
    <location>
        <begin position="662"/>
        <end position="756"/>
    </location>
</feature>
<dbReference type="Pfam" id="PF02607">
    <property type="entry name" value="B12-binding_2"/>
    <property type="match status" value="1"/>
</dbReference>
<keyword evidence="9 21" id="KW-0028">Amino-acid biosynthesis</keyword>
<evidence type="ECO:0000256" key="21">
    <source>
        <dbReference type="PIRNR" id="PIRNR000381"/>
    </source>
</evidence>
<dbReference type="CDD" id="cd00740">
    <property type="entry name" value="MeTr"/>
    <property type="match status" value="1"/>
</dbReference>
<keyword evidence="15 21" id="KW-0862">Zinc</keyword>
<dbReference type="InterPro" id="IPR003759">
    <property type="entry name" value="Cbl-bd_cap"/>
</dbReference>
<dbReference type="NCBIfam" id="TIGR02082">
    <property type="entry name" value="metH"/>
    <property type="match status" value="1"/>
</dbReference>
<evidence type="ECO:0000259" key="24">
    <source>
        <dbReference type="PROSITE" id="PS50972"/>
    </source>
</evidence>
<keyword evidence="10 21" id="KW-0846">Cobalamin</keyword>
<dbReference type="RefSeq" id="WP_110790827.1">
    <property type="nucleotide sequence ID" value="NZ_QJRY01000002.1"/>
</dbReference>
<dbReference type="InterPro" id="IPR004223">
    <property type="entry name" value="VitB12-dep_Met_synth_activ_dom"/>
</dbReference>
<evidence type="ECO:0000256" key="17">
    <source>
        <dbReference type="ARBA" id="ARBA00023285"/>
    </source>
</evidence>
<evidence type="ECO:0000256" key="14">
    <source>
        <dbReference type="ARBA" id="ARBA00022737"/>
    </source>
</evidence>
<evidence type="ECO:0000256" key="19">
    <source>
        <dbReference type="ARBA" id="ARBA00031040"/>
    </source>
</evidence>
<dbReference type="Gene3D" id="3.40.50.280">
    <property type="entry name" value="Cobalamin-binding domain"/>
    <property type="match status" value="1"/>
</dbReference>
<gene>
    <name evidence="28" type="ORF">DMY87_08380</name>
</gene>
<comment type="domain">
    <text evidence="21">Modular enzyme with four functionally distinct domains. The isolated Hcy-binding domain catalyzes methyl transfer from free methylcobalamin to homocysteine. The Hcy-binding domain in association with the pterin-binding domain catalyzes the methylation of cob(I)alamin by methyltetrahydrofolate and the methylation of homocysteine. The B12-binding domain binds the cofactor. The AdoMet activation domain binds S-adenosyl-L-methionine. Under aerobic conditions cob(I)alamin can be converted to inactive cob(II)alamin. Reductive methylation by S-adenosyl-L-methionine and flavodoxin regenerates methylcobalamin.</text>
</comment>
<feature type="binding site" evidence="22">
    <location>
        <position position="323"/>
    </location>
    <ligand>
        <name>Zn(2+)</name>
        <dbReference type="ChEBI" id="CHEBI:29105"/>
    </ligand>
</feature>
<dbReference type="PROSITE" id="PS51332">
    <property type="entry name" value="B12_BINDING"/>
    <property type="match status" value="1"/>
</dbReference>
<feature type="binding site" evidence="22">
    <location>
        <position position="260"/>
    </location>
    <ligand>
        <name>Zn(2+)</name>
        <dbReference type="ChEBI" id="CHEBI:29105"/>
    </ligand>
</feature>
<dbReference type="InterPro" id="IPR036589">
    <property type="entry name" value="HCY_dom_sf"/>
</dbReference>
<evidence type="ECO:0000256" key="20">
    <source>
        <dbReference type="NCBIfam" id="TIGR02082"/>
    </source>
</evidence>
<dbReference type="PIRSF" id="PIRSF000381">
    <property type="entry name" value="MetH"/>
    <property type="match status" value="1"/>
</dbReference>
<dbReference type="Proteomes" id="UP000247536">
    <property type="component" value="Unassembled WGS sequence"/>
</dbReference>
<dbReference type="SUPFAM" id="SSF56507">
    <property type="entry name" value="Methionine synthase activation domain-like"/>
    <property type="match status" value="1"/>
</dbReference>
<evidence type="ECO:0000256" key="3">
    <source>
        <dbReference type="ARBA" id="ARBA00001956"/>
    </source>
</evidence>
<feature type="domain" description="Hcy-binding" evidence="23">
    <location>
        <begin position="19"/>
        <end position="338"/>
    </location>
</feature>
<organism evidence="28 29">
    <name type="scientific">Rhizobium wuzhouense</name>
    <dbReference type="NCBI Taxonomy" id="1986026"/>
    <lineage>
        <taxon>Bacteria</taxon>
        <taxon>Pseudomonadati</taxon>
        <taxon>Pseudomonadota</taxon>
        <taxon>Alphaproteobacteria</taxon>
        <taxon>Hyphomicrobiales</taxon>
        <taxon>Rhizobiaceae</taxon>
        <taxon>Rhizobium/Agrobacterium group</taxon>
        <taxon>Rhizobium</taxon>
    </lineage>
</organism>
<protein>
    <recommendedName>
        <fullName evidence="7 20">Methionine synthase</fullName>
        <ecNumber evidence="6 20">2.1.1.13</ecNumber>
    </recommendedName>
    <alternativeName>
        <fullName evidence="19 21">5-methyltetrahydrofolate--homocysteine methyltransferase</fullName>
    </alternativeName>
</protein>
<dbReference type="PANTHER" id="PTHR45833">
    <property type="entry name" value="METHIONINE SYNTHASE"/>
    <property type="match status" value="1"/>
</dbReference>
<dbReference type="SUPFAM" id="SSF51717">
    <property type="entry name" value="Dihydropteroate synthetase-like"/>
    <property type="match status" value="1"/>
</dbReference>
<dbReference type="SUPFAM" id="SSF52242">
    <property type="entry name" value="Cobalamin (vitamin B12)-binding domain"/>
    <property type="match status" value="1"/>
</dbReference>
<dbReference type="EMBL" id="QJRY01000002">
    <property type="protein sequence ID" value="PYB75443.1"/>
    <property type="molecule type" value="Genomic_DNA"/>
</dbReference>
<feature type="domain" description="Pterin-binding" evidence="24">
    <location>
        <begin position="369"/>
        <end position="634"/>
    </location>
</feature>
<dbReference type="InterPro" id="IPR011005">
    <property type="entry name" value="Dihydropteroate_synth-like_sf"/>
</dbReference>
<evidence type="ECO:0000256" key="1">
    <source>
        <dbReference type="ARBA" id="ARBA00001700"/>
    </source>
</evidence>
<evidence type="ECO:0000313" key="29">
    <source>
        <dbReference type="Proteomes" id="UP000247536"/>
    </source>
</evidence>
<dbReference type="InterPro" id="IPR036724">
    <property type="entry name" value="Cobalamin-bd_sf"/>
</dbReference>
<evidence type="ECO:0000256" key="15">
    <source>
        <dbReference type="ARBA" id="ARBA00022833"/>
    </source>
</evidence>
<dbReference type="Gene3D" id="1.10.1240.10">
    <property type="entry name" value="Methionine synthase domain"/>
    <property type="match status" value="1"/>
</dbReference>
<dbReference type="InterPro" id="IPR033706">
    <property type="entry name" value="Met_synthase_B12-bd"/>
</dbReference>
<evidence type="ECO:0000259" key="26">
    <source>
        <dbReference type="PROSITE" id="PS51332"/>
    </source>
</evidence>
<dbReference type="NCBIfam" id="NF007024">
    <property type="entry name" value="PRK09490.1"/>
    <property type="match status" value="1"/>
</dbReference>
<keyword evidence="13 21" id="KW-0479">Metal-binding</keyword>
<dbReference type="Gene3D" id="1.10.288.10">
    <property type="entry name" value="Cobalamin-dependent Methionine Synthase, domain 2"/>
    <property type="match status" value="1"/>
</dbReference>
<feature type="domain" description="B12-binding" evidence="26">
    <location>
        <begin position="764"/>
        <end position="900"/>
    </location>
</feature>
<dbReference type="InterPro" id="IPR006158">
    <property type="entry name" value="Cobalamin-bd"/>
</dbReference>
<keyword evidence="29" id="KW-1185">Reference proteome</keyword>
<proteinExistence type="inferred from homology"/>
<dbReference type="InterPro" id="IPR003726">
    <property type="entry name" value="HCY_dom"/>
</dbReference>
<comment type="function">
    <text evidence="18 21">Catalyzes the transfer of a methyl group from methyl-cobalamin to homocysteine, yielding enzyme-bound cob(I)alamin and methionine. Subsequently, remethylates the cofactor using methyltetrahydrofolate.</text>
</comment>
<dbReference type="InterPro" id="IPR011822">
    <property type="entry name" value="MetH"/>
</dbReference>
<dbReference type="PROSITE" id="PS50974">
    <property type="entry name" value="ADOMET_ACTIVATION"/>
    <property type="match status" value="1"/>
</dbReference>
<dbReference type="InterPro" id="IPR037010">
    <property type="entry name" value="VitB12-dep_Met_synth_activ_sf"/>
</dbReference>
<dbReference type="PANTHER" id="PTHR45833:SF1">
    <property type="entry name" value="METHIONINE SYNTHASE"/>
    <property type="match status" value="1"/>
</dbReference>
<evidence type="ECO:0000256" key="2">
    <source>
        <dbReference type="ARBA" id="ARBA00001947"/>
    </source>
</evidence>
<feature type="domain" description="AdoMet activation" evidence="25">
    <location>
        <begin position="916"/>
        <end position="1248"/>
    </location>
</feature>
<comment type="cofactor">
    <cofactor evidence="2 21 22">
        <name>Zn(2+)</name>
        <dbReference type="ChEBI" id="CHEBI:29105"/>
    </cofactor>
</comment>
<keyword evidence="17 21" id="KW-0170">Cobalt</keyword>
<evidence type="ECO:0000256" key="18">
    <source>
        <dbReference type="ARBA" id="ARBA00025552"/>
    </source>
</evidence>
<dbReference type="Pfam" id="PF02310">
    <property type="entry name" value="B12-binding"/>
    <property type="match status" value="1"/>
</dbReference>
<keyword evidence="16 21" id="KW-0486">Methionine biosynthesis</keyword>
<sequence length="1251" mass="137305">MLDQLFGREGANRDGAEILKALSQAARERILILDGAMGTEIQGLGLTEDDFRGERFLGCACHQQGNNDLLILTQPNAIEDIHFRYAMAGADILETNTFSSTRIAQADYEMEGAVYDLNRHGAELVRRAAWRAEREDGKRRFVAGAIGPTNRTASISPDVNNPGYRAVSFDDLRLAYGEQIDGLIDGGADLILIETIFDTLNAKAAIFACEERFLAKGIRLPVMISGTITDLSGRTLSGQTPTAFWNSVRHARPFAVGLNCALGADAMRPHLQELSGVADTFISAYPNAGLPNEFGRYDQSPEEMAELVAGFAEEQIVNVVGGCCGSTPAHIAAIADAVKGRAPRAPAEHRPFMSLSGLEPFELTKDIPFVNVGERTNVTGSAKFRKLITAGDYTAALVVARDQVENGAQIIDINMDEGLIDSQQAMVEFLNLIAAEPDIARVPVMIDSSKFPIIEAGLKCVQGKAVVNSISLKEGEENFVAQAKLIRNYGAAVVVMAFDEQGQADTYQRKVEICRRAYKILTEEAGVAPEDIIFDPNVFAVATGIEEHDNYGVDFIEATRTIRQEMPLVHISGGVSNLSFSFRGNEPVREAMHAVFLYHAIQAGMDMGIVNAGQLAVYESIDPDLREACEDVVLNRRKDGTERLLEIAERYRGTGEAKTRTQDMSWREWPVEKRLEHALVNGITEFIEIDTQEARQKAERPLHVIEGPLMAGMNVVGDLFGAGKMFLPQVVKSARVMKQAVAVLLPYMEEEKRLNGGTGERQAAGKVLMATVKGDVHDIGKNIVGVVLACNNYEIIDLGVMVPATKILEVAKAENVDVIGLSGLITPSLDEMVHVASEMQRQGFTVPLLIGGATTSRVHTAVKIHPQYKAGQAVYVTDASRAVGVVSALLSEDGNETYVEGIKGEYAKVAEAHARAEAEKQRQPLASARENAIKLDWSAYKPTKPSFTGTKVFETYDLADLARYIDWTPFFQTWELKGRYPAILEDEKQGEAVRQLFADAQAMLAKIIAENWFRPRAVIGFWPANTVGDDIRLFKDDARQEELATFFTLRQQIAKREGRANVALSDFVAPLDTGVPDYVGGFVVTAGIEEVAIAERFERANDDYSSILVKALADRFAEAFAERMHERVRREFWGYAPDEAFTPEELISESYGGIRPAPGYPAQPDHTEKVTLFSLLDATKATGVTLTESYAMWPGSSVSGLYIGHPDSYYFGVAKVERDQVEDYAARKGMEVREVERWLGPVLNYVPKAAE</sequence>
<comment type="pathway">
    <text evidence="4 21">Amino-acid biosynthesis; L-methionine biosynthesis via de novo pathway; L-methionine from L-homocysteine (MetH route): step 1/1.</text>
</comment>
<accession>A0ABX5NTX9</accession>